<evidence type="ECO:0000256" key="1">
    <source>
        <dbReference type="SAM" id="Coils"/>
    </source>
</evidence>
<reference evidence="2 3" key="1">
    <citation type="journal article" date="2017" name="Nature">
        <title>The Apostasia genome and the evolution of orchids.</title>
        <authorList>
            <person name="Zhang G.Q."/>
            <person name="Liu K.W."/>
            <person name="Li Z."/>
            <person name="Lohaus R."/>
            <person name="Hsiao Y.Y."/>
            <person name="Niu S.C."/>
            <person name="Wang J.Y."/>
            <person name="Lin Y.C."/>
            <person name="Xu Q."/>
            <person name="Chen L.J."/>
            <person name="Yoshida K."/>
            <person name="Fujiwara S."/>
            <person name="Wang Z.W."/>
            <person name="Zhang Y.Q."/>
            <person name="Mitsuda N."/>
            <person name="Wang M."/>
            <person name="Liu G.H."/>
            <person name="Pecoraro L."/>
            <person name="Huang H.X."/>
            <person name="Xiao X.J."/>
            <person name="Lin M."/>
            <person name="Wu X.Y."/>
            <person name="Wu W.L."/>
            <person name="Chen Y.Y."/>
            <person name="Chang S.B."/>
            <person name="Sakamoto S."/>
            <person name="Ohme-Takagi M."/>
            <person name="Yagi M."/>
            <person name="Zeng S.J."/>
            <person name="Shen C.Y."/>
            <person name="Yeh C.M."/>
            <person name="Luo Y.B."/>
            <person name="Tsai W.C."/>
            <person name="Van de Peer Y."/>
            <person name="Liu Z.J."/>
        </authorList>
    </citation>
    <scope>NUCLEOTIDE SEQUENCE [LARGE SCALE GENOMIC DNA]</scope>
    <source>
        <strain evidence="3">cv. Shenzhen</strain>
        <tissue evidence="2">Stem</tissue>
    </source>
</reference>
<protein>
    <submittedName>
        <fullName evidence="2">Uncharacterized protein</fullName>
    </submittedName>
</protein>
<proteinExistence type="predicted"/>
<feature type="coiled-coil region" evidence="1">
    <location>
        <begin position="276"/>
        <end position="324"/>
    </location>
</feature>
<sequence>MEDGAMMIDLQTSMAEIESKQELESFQSQVDALREKLQDLKIDIQWSENVTKMELELFWCKVGSISTILTYLKSKARNMAVMHLAHCTKHDELKFISEHSTVSTDCSKDANTCGLGGSAEAALLSSDTNLGMLAASSCSYIGKLLKSFCTFTDIMESLIKRVVIAEAKVDCEKEKVNLGLIEIRRKALQIEKMSAKVKEIETFAASTIDKLNEMRQEVERMVHETYIQKQHAAENELELSRVKQDFQLLKSSVNDLIRSREEAALLESQLQKREIVDRLAEKNSRLEHEKVQKEAEVQKMMEENVKLRNLLDKKEAQLLAMNEQCKFMALNKS</sequence>
<keyword evidence="1" id="KW-0175">Coiled coil</keyword>
<evidence type="ECO:0000313" key="2">
    <source>
        <dbReference type="EMBL" id="PKA47997.1"/>
    </source>
</evidence>
<dbReference type="OrthoDB" id="1888070at2759"/>
<name>A0A2H9ZXJ7_9ASPA</name>
<feature type="coiled-coil region" evidence="1">
    <location>
        <begin position="16"/>
        <end position="50"/>
    </location>
</feature>
<gene>
    <name evidence="2" type="ORF">AXF42_Ash016345</name>
</gene>
<dbReference type="EMBL" id="KZ453008">
    <property type="protein sequence ID" value="PKA47997.1"/>
    <property type="molecule type" value="Genomic_DNA"/>
</dbReference>
<dbReference type="STRING" id="1088818.A0A2H9ZXJ7"/>
<dbReference type="Proteomes" id="UP000236161">
    <property type="component" value="Unassembled WGS sequence"/>
</dbReference>
<accession>A0A2H9ZXJ7</accession>
<organism evidence="2 3">
    <name type="scientific">Apostasia shenzhenica</name>
    <dbReference type="NCBI Taxonomy" id="1088818"/>
    <lineage>
        <taxon>Eukaryota</taxon>
        <taxon>Viridiplantae</taxon>
        <taxon>Streptophyta</taxon>
        <taxon>Embryophyta</taxon>
        <taxon>Tracheophyta</taxon>
        <taxon>Spermatophyta</taxon>
        <taxon>Magnoliopsida</taxon>
        <taxon>Liliopsida</taxon>
        <taxon>Asparagales</taxon>
        <taxon>Orchidaceae</taxon>
        <taxon>Apostasioideae</taxon>
        <taxon>Apostasia</taxon>
    </lineage>
</organism>
<keyword evidence="3" id="KW-1185">Reference proteome</keyword>
<dbReference type="AlphaFoldDB" id="A0A2H9ZXJ7"/>
<evidence type="ECO:0000313" key="3">
    <source>
        <dbReference type="Proteomes" id="UP000236161"/>
    </source>
</evidence>